<dbReference type="CDD" id="cd00093">
    <property type="entry name" value="HTH_XRE"/>
    <property type="match status" value="1"/>
</dbReference>
<gene>
    <name evidence="2" type="ORF">F1721_13995</name>
</gene>
<dbReference type="GO" id="GO:0003677">
    <property type="term" value="F:DNA binding"/>
    <property type="evidence" value="ECO:0007669"/>
    <property type="project" value="InterPro"/>
</dbReference>
<organism evidence="2 3">
    <name type="scientific">Saccharopolyspora hirsuta</name>
    <dbReference type="NCBI Taxonomy" id="1837"/>
    <lineage>
        <taxon>Bacteria</taxon>
        <taxon>Bacillati</taxon>
        <taxon>Actinomycetota</taxon>
        <taxon>Actinomycetes</taxon>
        <taxon>Pseudonocardiales</taxon>
        <taxon>Pseudonocardiaceae</taxon>
        <taxon>Saccharopolyspora</taxon>
    </lineage>
</organism>
<name>A0A5M7BUD2_SACHI</name>
<dbReference type="OrthoDB" id="4285266at2"/>
<dbReference type="InterPro" id="IPR001387">
    <property type="entry name" value="Cro/C1-type_HTH"/>
</dbReference>
<dbReference type="InterPro" id="IPR043917">
    <property type="entry name" value="DUF5753"/>
</dbReference>
<accession>A0A5M7BUD2</accession>
<dbReference type="RefSeq" id="WP_150067100.1">
    <property type="nucleotide sequence ID" value="NZ_VWPH01000006.1"/>
</dbReference>
<protein>
    <submittedName>
        <fullName evidence="2">Helix-turn-helix domain-containing protein</fullName>
    </submittedName>
</protein>
<reference evidence="2 3" key="1">
    <citation type="submission" date="2019-09" db="EMBL/GenBank/DDBJ databases">
        <title>Draft genome sequence of the thermophilic Saccharopolyspora hirsuta VKM Ac-666T.</title>
        <authorList>
            <person name="Lobastova T.G."/>
            <person name="Fokina V."/>
            <person name="Bragin E.Y."/>
            <person name="Shtratnikova V.Y."/>
            <person name="Starodumova I.P."/>
            <person name="Tarlachkov S.V."/>
            <person name="Donova M.V."/>
        </authorList>
    </citation>
    <scope>NUCLEOTIDE SEQUENCE [LARGE SCALE GENOMIC DNA]</scope>
    <source>
        <strain evidence="2 3">VKM Ac-666</strain>
    </source>
</reference>
<dbReference type="SMR" id="A0A5M7BUD2"/>
<comment type="caution">
    <text evidence="2">The sequence shown here is derived from an EMBL/GenBank/DDBJ whole genome shotgun (WGS) entry which is preliminary data.</text>
</comment>
<evidence type="ECO:0000313" key="2">
    <source>
        <dbReference type="EMBL" id="KAA5833402.1"/>
    </source>
</evidence>
<sequence>MADLTDDLLDDEGPGPNLRRRELGRELRALREQVGKKVADAAKYAGLTVTTINRIEGGKQVILPRNVRLLCQFYGVEAPLSDTLVRQAEESNERGWWAMYSDNMPDWFEKYVGLESDAAELWNYSTTVVDGLLQIPEYAEAYAAVRPDAEERSIQRAVELRQARQDRVNRTNHPTHLHVIHDEAAMRRMVGGPDVMREQLRYLVKAAERPNITIQVVPFSIGAYPSGNSSFSMIRFPEGYDDMDAVYLENQRGAVWLERPADISHYSEVFARLKNVALTPEESVEFVDSLAMSL</sequence>
<dbReference type="SMART" id="SM00530">
    <property type="entry name" value="HTH_XRE"/>
    <property type="match status" value="1"/>
</dbReference>
<evidence type="ECO:0000259" key="1">
    <source>
        <dbReference type="PROSITE" id="PS50943"/>
    </source>
</evidence>
<keyword evidence="3" id="KW-1185">Reference proteome</keyword>
<proteinExistence type="predicted"/>
<dbReference type="Pfam" id="PF19054">
    <property type="entry name" value="DUF5753"/>
    <property type="match status" value="1"/>
</dbReference>
<dbReference type="InterPro" id="IPR010982">
    <property type="entry name" value="Lambda_DNA-bd_dom_sf"/>
</dbReference>
<evidence type="ECO:0000313" key="3">
    <source>
        <dbReference type="Proteomes" id="UP000323946"/>
    </source>
</evidence>
<feature type="domain" description="HTH cro/C1-type" evidence="1">
    <location>
        <begin position="27"/>
        <end position="81"/>
    </location>
</feature>
<dbReference type="Gene3D" id="1.10.260.40">
    <property type="entry name" value="lambda repressor-like DNA-binding domains"/>
    <property type="match status" value="1"/>
</dbReference>
<dbReference type="AlphaFoldDB" id="A0A5M7BUD2"/>
<dbReference type="EMBL" id="VWPH01000006">
    <property type="protein sequence ID" value="KAA5833402.1"/>
    <property type="molecule type" value="Genomic_DNA"/>
</dbReference>
<dbReference type="Proteomes" id="UP000323946">
    <property type="component" value="Unassembled WGS sequence"/>
</dbReference>
<dbReference type="PROSITE" id="PS50943">
    <property type="entry name" value="HTH_CROC1"/>
    <property type="match status" value="1"/>
</dbReference>
<dbReference type="Pfam" id="PF13560">
    <property type="entry name" value="HTH_31"/>
    <property type="match status" value="1"/>
</dbReference>
<dbReference type="SUPFAM" id="SSF47413">
    <property type="entry name" value="lambda repressor-like DNA-binding domains"/>
    <property type="match status" value="1"/>
</dbReference>